<dbReference type="GO" id="GO:0005975">
    <property type="term" value="P:carbohydrate metabolic process"/>
    <property type="evidence" value="ECO:0007669"/>
    <property type="project" value="InterPro"/>
</dbReference>
<dbReference type="InterPro" id="IPR006148">
    <property type="entry name" value="Glc/Gal-6P_isomerase"/>
</dbReference>
<keyword evidence="1 3" id="KW-0378">Hydrolase</keyword>
<dbReference type="EMBL" id="VSSQ01002391">
    <property type="protein sequence ID" value="MPM15129.1"/>
    <property type="molecule type" value="Genomic_DNA"/>
</dbReference>
<evidence type="ECO:0000259" key="2">
    <source>
        <dbReference type="Pfam" id="PF01182"/>
    </source>
</evidence>
<dbReference type="InterPro" id="IPR004547">
    <property type="entry name" value="Glucosamine6P_isomerase"/>
</dbReference>
<dbReference type="EC" id="3.5.99.6" evidence="3"/>
<sequence>MRVIVTENFEQTCEIAAGMIADVIRKKPDARLGLATGSTAQGVYPYLVRANQMGEVDFSRVNTVNLDEYVGLAADHPQSYRKFMDENLFDHINIDKKNTVVAKGTGDIEANVREFREAIAKKPIDVQLLGIGVDGHVGFNEPGKVLYDGAHVEELDESTIDANSRFFASREEVPTRAISMGMGDILRAKKLLLLATGENKTEAMKGLLLNEELDAENPATLVKTHPDVTVIIDKALAKSVGYSY</sequence>
<dbReference type="GO" id="GO:0004342">
    <property type="term" value="F:glucosamine-6-phosphate deaminase activity"/>
    <property type="evidence" value="ECO:0007669"/>
    <property type="project" value="UniProtKB-EC"/>
</dbReference>
<evidence type="ECO:0000256" key="1">
    <source>
        <dbReference type="ARBA" id="ARBA00022801"/>
    </source>
</evidence>
<accession>A0A644XGA4</accession>
<dbReference type="Pfam" id="PF01182">
    <property type="entry name" value="Glucosamine_iso"/>
    <property type="match status" value="1"/>
</dbReference>
<dbReference type="InterPro" id="IPR037171">
    <property type="entry name" value="NagB/RpiA_transferase-like"/>
</dbReference>
<dbReference type="GO" id="GO:0006043">
    <property type="term" value="P:glucosamine catabolic process"/>
    <property type="evidence" value="ECO:0007669"/>
    <property type="project" value="TreeGrafter"/>
</dbReference>
<feature type="domain" description="Glucosamine/galactosamine-6-phosphate isomerase" evidence="2">
    <location>
        <begin position="10"/>
        <end position="225"/>
    </location>
</feature>
<proteinExistence type="predicted"/>
<gene>
    <name evidence="3" type="primary">nagB_20</name>
    <name evidence="3" type="ORF">SDC9_61495</name>
</gene>
<reference evidence="3" key="1">
    <citation type="submission" date="2019-08" db="EMBL/GenBank/DDBJ databases">
        <authorList>
            <person name="Kucharzyk K."/>
            <person name="Murdoch R.W."/>
            <person name="Higgins S."/>
            <person name="Loffler F."/>
        </authorList>
    </citation>
    <scope>NUCLEOTIDE SEQUENCE</scope>
</reference>
<dbReference type="SUPFAM" id="SSF100950">
    <property type="entry name" value="NagB/RpiA/CoA transferase-like"/>
    <property type="match status" value="1"/>
</dbReference>
<dbReference type="AlphaFoldDB" id="A0A644XGA4"/>
<dbReference type="PANTHER" id="PTHR11280">
    <property type="entry name" value="GLUCOSAMINE-6-PHOSPHATE ISOMERASE"/>
    <property type="match status" value="1"/>
</dbReference>
<name>A0A644XGA4_9ZZZZ</name>
<dbReference type="GO" id="GO:0006046">
    <property type="term" value="P:N-acetylglucosamine catabolic process"/>
    <property type="evidence" value="ECO:0007669"/>
    <property type="project" value="TreeGrafter"/>
</dbReference>
<dbReference type="Gene3D" id="3.40.50.1360">
    <property type="match status" value="1"/>
</dbReference>
<dbReference type="GO" id="GO:0042802">
    <property type="term" value="F:identical protein binding"/>
    <property type="evidence" value="ECO:0007669"/>
    <property type="project" value="TreeGrafter"/>
</dbReference>
<protein>
    <submittedName>
        <fullName evidence="3">Glucosamine-6-phosphate deaminase 1</fullName>
        <ecNumber evidence="3">3.5.99.6</ecNumber>
    </submittedName>
</protein>
<dbReference type="NCBIfam" id="TIGR00502">
    <property type="entry name" value="nagB"/>
    <property type="match status" value="1"/>
</dbReference>
<dbReference type="GO" id="GO:0005737">
    <property type="term" value="C:cytoplasm"/>
    <property type="evidence" value="ECO:0007669"/>
    <property type="project" value="TreeGrafter"/>
</dbReference>
<dbReference type="PANTHER" id="PTHR11280:SF5">
    <property type="entry name" value="GLUCOSAMINE-6-PHOSPHATE ISOMERASE"/>
    <property type="match status" value="1"/>
</dbReference>
<dbReference type="GO" id="GO:0019262">
    <property type="term" value="P:N-acetylneuraminate catabolic process"/>
    <property type="evidence" value="ECO:0007669"/>
    <property type="project" value="TreeGrafter"/>
</dbReference>
<dbReference type="CDD" id="cd01399">
    <property type="entry name" value="GlcN6P_deaminase"/>
    <property type="match status" value="1"/>
</dbReference>
<evidence type="ECO:0000313" key="3">
    <source>
        <dbReference type="EMBL" id="MPM15129.1"/>
    </source>
</evidence>
<organism evidence="3">
    <name type="scientific">bioreactor metagenome</name>
    <dbReference type="NCBI Taxonomy" id="1076179"/>
    <lineage>
        <taxon>unclassified sequences</taxon>
        <taxon>metagenomes</taxon>
        <taxon>ecological metagenomes</taxon>
    </lineage>
</organism>
<comment type="caution">
    <text evidence="3">The sequence shown here is derived from an EMBL/GenBank/DDBJ whole genome shotgun (WGS) entry which is preliminary data.</text>
</comment>